<evidence type="ECO:0000313" key="4">
    <source>
        <dbReference type="EMBL" id="TCJ14077.1"/>
    </source>
</evidence>
<evidence type="ECO:0000256" key="1">
    <source>
        <dbReference type="PROSITE-ProRule" id="PRU00285"/>
    </source>
</evidence>
<dbReference type="OrthoDB" id="9814487at2"/>
<dbReference type="InterPro" id="IPR031107">
    <property type="entry name" value="Small_HSP"/>
</dbReference>
<reference evidence="4 5" key="1">
    <citation type="submission" date="2019-03" db="EMBL/GenBank/DDBJ databases">
        <authorList>
            <person name="Kim M.K.M."/>
        </authorList>
    </citation>
    <scope>NUCLEOTIDE SEQUENCE [LARGE SCALE GENOMIC DNA]</scope>
    <source>
        <strain evidence="4 5">17J68-12</strain>
    </source>
</reference>
<comment type="similarity">
    <text evidence="1 2">Belongs to the small heat shock protein (HSP20) family.</text>
</comment>
<name>A0A4R1BAV7_9BACT</name>
<dbReference type="PROSITE" id="PS01031">
    <property type="entry name" value="SHSP"/>
    <property type="match status" value="1"/>
</dbReference>
<keyword evidence="5" id="KW-1185">Reference proteome</keyword>
<dbReference type="AlphaFoldDB" id="A0A4R1BAV7"/>
<dbReference type="InterPro" id="IPR002068">
    <property type="entry name" value="A-crystallin/Hsp20_dom"/>
</dbReference>
<dbReference type="InterPro" id="IPR008978">
    <property type="entry name" value="HSP20-like_chaperone"/>
</dbReference>
<dbReference type="CDD" id="cd06464">
    <property type="entry name" value="ACD_sHsps-like"/>
    <property type="match status" value="1"/>
</dbReference>
<evidence type="ECO:0000256" key="2">
    <source>
        <dbReference type="RuleBase" id="RU003616"/>
    </source>
</evidence>
<organism evidence="4 5">
    <name type="scientific">Flaviaesturariibacter flavus</name>
    <dbReference type="NCBI Taxonomy" id="2502780"/>
    <lineage>
        <taxon>Bacteria</taxon>
        <taxon>Pseudomonadati</taxon>
        <taxon>Bacteroidota</taxon>
        <taxon>Chitinophagia</taxon>
        <taxon>Chitinophagales</taxon>
        <taxon>Chitinophagaceae</taxon>
        <taxon>Flaviaestuariibacter</taxon>
    </lineage>
</organism>
<accession>A0A4R1BAV7</accession>
<evidence type="ECO:0000259" key="3">
    <source>
        <dbReference type="PROSITE" id="PS01031"/>
    </source>
</evidence>
<sequence>MKKFQSYCRASLQIFRVSCQNFLCCQKRTELVAFPGKKEVIMNNITKRNDGTGAMQRSQGSGMPFGNLMDGVLNRFFDTGLWNVGDLGQRSVPVNLRETEKGYALELVAPGLRKEDFEVRVDNNTLTVAFQHKEEERAAREKDYLRQEYRMQSFSRSFTLDDSIDAEKISARYENGVLWLDLPRKEGSQPKRRSISIQ</sequence>
<dbReference type="SUPFAM" id="SSF49764">
    <property type="entry name" value="HSP20-like chaperones"/>
    <property type="match status" value="1"/>
</dbReference>
<comment type="caution">
    <text evidence="4">The sequence shown here is derived from an EMBL/GenBank/DDBJ whole genome shotgun (WGS) entry which is preliminary data.</text>
</comment>
<evidence type="ECO:0000313" key="5">
    <source>
        <dbReference type="Proteomes" id="UP000295334"/>
    </source>
</evidence>
<dbReference type="Pfam" id="PF00011">
    <property type="entry name" value="HSP20"/>
    <property type="match status" value="1"/>
</dbReference>
<dbReference type="Gene3D" id="2.60.40.790">
    <property type="match status" value="1"/>
</dbReference>
<feature type="domain" description="SHSP" evidence="3">
    <location>
        <begin position="85"/>
        <end position="198"/>
    </location>
</feature>
<proteinExistence type="inferred from homology"/>
<dbReference type="EMBL" id="SJZI01000042">
    <property type="protein sequence ID" value="TCJ14077.1"/>
    <property type="molecule type" value="Genomic_DNA"/>
</dbReference>
<dbReference type="Proteomes" id="UP000295334">
    <property type="component" value="Unassembled WGS sequence"/>
</dbReference>
<dbReference type="PANTHER" id="PTHR11527">
    <property type="entry name" value="HEAT-SHOCK PROTEIN 20 FAMILY MEMBER"/>
    <property type="match status" value="1"/>
</dbReference>
<protein>
    <submittedName>
        <fullName evidence="4">Hsp20/alpha crystallin family protein</fullName>
    </submittedName>
</protein>
<gene>
    <name evidence="4" type="ORF">EPD60_08680</name>
</gene>